<evidence type="ECO:0000256" key="6">
    <source>
        <dbReference type="ARBA" id="ARBA00022679"/>
    </source>
</evidence>
<comment type="similarity">
    <text evidence="4 10">Belongs to the galactose-1-phosphate uridylyltransferase type 2 family.</text>
</comment>
<evidence type="ECO:0000256" key="5">
    <source>
        <dbReference type="ARBA" id="ARBA00022490"/>
    </source>
</evidence>
<evidence type="ECO:0000256" key="7">
    <source>
        <dbReference type="ARBA" id="ARBA00022695"/>
    </source>
</evidence>
<comment type="pathway">
    <text evidence="3 10">Carbohydrate metabolism; galactose metabolism.</text>
</comment>
<accession>A0ABV1DRN6</accession>
<evidence type="ECO:0000256" key="3">
    <source>
        <dbReference type="ARBA" id="ARBA00004947"/>
    </source>
</evidence>
<dbReference type="InterPro" id="IPR005850">
    <property type="entry name" value="GalP_Utransf_C"/>
</dbReference>
<dbReference type="Pfam" id="PF01087">
    <property type="entry name" value="GalP_UDP_transf"/>
    <property type="match status" value="1"/>
</dbReference>
<keyword evidence="9 10" id="KW-0119">Carbohydrate metabolism</keyword>
<dbReference type="PANTHER" id="PTHR39191:SF1">
    <property type="entry name" value="DUF4922 DOMAIN-CONTAINING PROTEIN"/>
    <property type="match status" value="1"/>
</dbReference>
<dbReference type="HAMAP" id="MF_00571">
    <property type="entry name" value="GalP_UDP_trans"/>
    <property type="match status" value="1"/>
</dbReference>
<dbReference type="PIRSF" id="PIRSF006005">
    <property type="entry name" value="GalT_BS"/>
    <property type="match status" value="1"/>
</dbReference>
<reference evidence="13 14" key="1">
    <citation type="submission" date="2024-03" db="EMBL/GenBank/DDBJ databases">
        <title>Human intestinal bacterial collection.</title>
        <authorList>
            <person name="Pauvert C."/>
            <person name="Hitch T.C.A."/>
            <person name="Clavel T."/>
        </authorList>
    </citation>
    <scope>NUCLEOTIDE SEQUENCE [LARGE SCALE GENOMIC DNA]</scope>
    <source>
        <strain evidence="13 14">CLA-SR-H028</strain>
    </source>
</reference>
<evidence type="ECO:0000256" key="1">
    <source>
        <dbReference type="ARBA" id="ARBA00001107"/>
    </source>
</evidence>
<dbReference type="InterPro" id="IPR023425">
    <property type="entry name" value="GalP_uridyl_Trfase_II_CS"/>
</dbReference>
<gene>
    <name evidence="10 13" type="primary">galT</name>
    <name evidence="13" type="ORF">WMO65_18875</name>
</gene>
<evidence type="ECO:0000313" key="13">
    <source>
        <dbReference type="EMBL" id="MEQ2433063.1"/>
    </source>
</evidence>
<dbReference type="GO" id="GO:0008108">
    <property type="term" value="F:UDP-glucose:hexose-1-phosphate uridylyltransferase activity"/>
    <property type="evidence" value="ECO:0007669"/>
    <property type="project" value="UniProtKB-EC"/>
</dbReference>
<evidence type="ECO:0000313" key="14">
    <source>
        <dbReference type="Proteomes" id="UP001457898"/>
    </source>
</evidence>
<keyword evidence="7 10" id="KW-0548">Nucleotidyltransferase</keyword>
<dbReference type="InterPro" id="IPR005849">
    <property type="entry name" value="GalP_Utransf_N"/>
</dbReference>
<dbReference type="Pfam" id="PF02744">
    <property type="entry name" value="GalP_UDP_tr_C"/>
    <property type="match status" value="1"/>
</dbReference>
<protein>
    <recommendedName>
        <fullName evidence="10">Galactose-1-phosphate uridylyltransferase</fullName>
        <shortName evidence="10">Gal-1-P uridylyltransferase</shortName>
        <ecNumber evidence="10">2.7.7.12</ecNumber>
    </recommendedName>
    <alternativeName>
        <fullName evidence="10">UDP-glucose--hexose-1-phosphate uridylyltransferase</fullName>
    </alternativeName>
</protein>
<feature type="domain" description="Galactose-1-phosphate uridyl transferase C-terminal" evidence="12">
    <location>
        <begin position="245"/>
        <end position="441"/>
    </location>
</feature>
<dbReference type="NCBIfam" id="TIGR01239">
    <property type="entry name" value="galT_2"/>
    <property type="match status" value="1"/>
</dbReference>
<evidence type="ECO:0000256" key="9">
    <source>
        <dbReference type="ARBA" id="ARBA00023277"/>
    </source>
</evidence>
<comment type="subcellular location">
    <subcellularLocation>
        <location evidence="2 10">Cytoplasm</location>
    </subcellularLocation>
</comment>
<keyword evidence="8 10" id="KW-0299">Galactose metabolism</keyword>
<dbReference type="InterPro" id="IPR000766">
    <property type="entry name" value="GalP_uridyl_Trfase_II"/>
</dbReference>
<evidence type="ECO:0000256" key="10">
    <source>
        <dbReference type="HAMAP-Rule" id="MF_00571"/>
    </source>
</evidence>
<proteinExistence type="inferred from homology"/>
<evidence type="ECO:0000256" key="2">
    <source>
        <dbReference type="ARBA" id="ARBA00004496"/>
    </source>
</evidence>
<name>A0ABV1DRN6_9FIRM</name>
<evidence type="ECO:0000256" key="8">
    <source>
        <dbReference type="ARBA" id="ARBA00023144"/>
    </source>
</evidence>
<dbReference type="EC" id="2.7.7.12" evidence="10"/>
<keyword evidence="6 10" id="KW-0808">Transferase</keyword>
<dbReference type="RefSeq" id="WP_148393562.1">
    <property type="nucleotide sequence ID" value="NZ_JBBMFP010000019.1"/>
</dbReference>
<dbReference type="EMBL" id="JBBMFP010000019">
    <property type="protein sequence ID" value="MEQ2433063.1"/>
    <property type="molecule type" value="Genomic_DNA"/>
</dbReference>
<dbReference type="PANTHER" id="PTHR39191">
    <property type="entry name" value="GALACTOSE-1-PHOSPHATE URIDYLYLTRANSFERASE"/>
    <property type="match status" value="1"/>
</dbReference>
<organism evidence="13 14">
    <name type="scientific">Blautia caccae</name>
    <dbReference type="NCBI Taxonomy" id="3133175"/>
    <lineage>
        <taxon>Bacteria</taxon>
        <taxon>Bacillati</taxon>
        <taxon>Bacillota</taxon>
        <taxon>Clostridia</taxon>
        <taxon>Lachnospirales</taxon>
        <taxon>Lachnospiraceae</taxon>
        <taxon>Blautia</taxon>
    </lineage>
</organism>
<dbReference type="NCBIfam" id="NF003629">
    <property type="entry name" value="PRK05270.1-2"/>
    <property type="match status" value="1"/>
</dbReference>
<keyword evidence="5 10" id="KW-0963">Cytoplasm</keyword>
<dbReference type="PROSITE" id="PS01163">
    <property type="entry name" value="GAL_P_UDP_TRANSF_II"/>
    <property type="match status" value="1"/>
</dbReference>
<evidence type="ECO:0000259" key="11">
    <source>
        <dbReference type="Pfam" id="PF01087"/>
    </source>
</evidence>
<comment type="catalytic activity">
    <reaction evidence="1 10">
        <text>alpha-D-galactose 1-phosphate + UDP-alpha-D-glucose = alpha-D-glucose 1-phosphate + UDP-alpha-D-galactose</text>
        <dbReference type="Rhea" id="RHEA:13989"/>
        <dbReference type="ChEBI" id="CHEBI:58336"/>
        <dbReference type="ChEBI" id="CHEBI:58601"/>
        <dbReference type="ChEBI" id="CHEBI:58885"/>
        <dbReference type="ChEBI" id="CHEBI:66914"/>
        <dbReference type="EC" id="2.7.7.12"/>
    </reaction>
</comment>
<evidence type="ECO:0000256" key="4">
    <source>
        <dbReference type="ARBA" id="ARBA00008706"/>
    </source>
</evidence>
<keyword evidence="14" id="KW-1185">Reference proteome</keyword>
<dbReference type="Proteomes" id="UP001457898">
    <property type="component" value="Unassembled WGS sequence"/>
</dbReference>
<feature type="domain" description="Galactose-1-phosphate uridyl transferase N-terminal" evidence="11">
    <location>
        <begin position="63"/>
        <end position="229"/>
    </location>
</feature>
<comment type="caution">
    <text evidence="13">The sequence shown here is derived from an EMBL/GenBank/DDBJ whole genome shotgun (WGS) entry which is preliminary data.</text>
</comment>
<evidence type="ECO:0000259" key="12">
    <source>
        <dbReference type="Pfam" id="PF02744"/>
    </source>
</evidence>
<sequence>MLNNSIKKLVQYGLETGLVPACERNYTINLLLDLFRQDDYEEPAEEYENVDLEETLGELLDEAVKRGLIEDSIGYRDLFDTKIMNCLMPRPAQVQEKFWKEYDKSPETATDFFYKLSQDSDYIRRYRIKKDRKWTVDSPYGTIDITINLSKPEKDPKAIAAAKNAKQSSYPKCLLCMENEGYAGRLNHPARENHRIIPITINDSGWGFQYSPYVYYNEHCIVFNGQHVPMKIERNAFVKLFDFVKLFPHYFLGSNADLPIVGGSILSHDHFQGGHYTFAMAKAPMEESVTIPGYEDVEAGIVHWPLSVLRIRHRDEKRLIDLASHVLENWRGYTDADAFVFAETDGEPHNTITPIARKVGDTFELDLTLRNNITTEEHPLGVYHPHAEYHHIKKENIGLIEVMGLAVLPARLKDELELLASYILEGRDPAENEMLQKHADWVKDFLPKYKDINQDNVMDILQEEVGQVFVKVLEDAGVYKCTPEGRAAFRKFLATL</sequence>